<dbReference type="EMBL" id="MU001837">
    <property type="protein sequence ID" value="KAF2796181.1"/>
    <property type="molecule type" value="Genomic_DNA"/>
</dbReference>
<keyword evidence="2" id="KW-0812">Transmembrane</keyword>
<evidence type="ECO:0000313" key="4">
    <source>
        <dbReference type="Proteomes" id="UP000799757"/>
    </source>
</evidence>
<dbReference type="InterPro" id="IPR021514">
    <property type="entry name" value="DUF3176"/>
</dbReference>
<proteinExistence type="predicted"/>
<feature type="transmembrane region" description="Helical" evidence="2">
    <location>
        <begin position="91"/>
        <end position="115"/>
    </location>
</feature>
<protein>
    <submittedName>
        <fullName evidence="3">Uncharacterized protein</fullName>
    </submittedName>
</protein>
<accession>A0A6A6XIE7</accession>
<feature type="compositionally biased region" description="Polar residues" evidence="1">
    <location>
        <begin position="53"/>
        <end position="66"/>
    </location>
</feature>
<gene>
    <name evidence="3" type="ORF">K505DRAFT_1967</name>
</gene>
<feature type="transmembrane region" description="Helical" evidence="2">
    <location>
        <begin position="623"/>
        <end position="645"/>
    </location>
</feature>
<feature type="region of interest" description="Disordered" evidence="1">
    <location>
        <begin position="30"/>
        <end position="81"/>
    </location>
</feature>
<dbReference type="AlphaFoldDB" id="A0A6A6XIE7"/>
<feature type="transmembrane region" description="Helical" evidence="2">
    <location>
        <begin position="195"/>
        <end position="214"/>
    </location>
</feature>
<organism evidence="3 4">
    <name type="scientific">Melanomma pulvis-pyrius CBS 109.77</name>
    <dbReference type="NCBI Taxonomy" id="1314802"/>
    <lineage>
        <taxon>Eukaryota</taxon>
        <taxon>Fungi</taxon>
        <taxon>Dikarya</taxon>
        <taxon>Ascomycota</taxon>
        <taxon>Pezizomycotina</taxon>
        <taxon>Dothideomycetes</taxon>
        <taxon>Pleosporomycetidae</taxon>
        <taxon>Pleosporales</taxon>
        <taxon>Melanommataceae</taxon>
        <taxon>Melanomma</taxon>
    </lineage>
</organism>
<dbReference type="Pfam" id="PF11374">
    <property type="entry name" value="DUF3176"/>
    <property type="match status" value="1"/>
</dbReference>
<keyword evidence="2" id="KW-1133">Transmembrane helix</keyword>
<dbReference type="PANTHER" id="PTHR35394">
    <property type="entry name" value="DUF3176 DOMAIN-CONTAINING PROTEIN"/>
    <property type="match status" value="1"/>
</dbReference>
<evidence type="ECO:0000313" key="3">
    <source>
        <dbReference type="EMBL" id="KAF2796181.1"/>
    </source>
</evidence>
<evidence type="ECO:0000256" key="2">
    <source>
        <dbReference type="SAM" id="Phobius"/>
    </source>
</evidence>
<dbReference type="OrthoDB" id="5376804at2759"/>
<dbReference type="PANTHER" id="PTHR35394:SF5">
    <property type="entry name" value="DUF3176 DOMAIN-CONTAINING PROTEIN"/>
    <property type="match status" value="1"/>
</dbReference>
<reference evidence="3" key="1">
    <citation type="journal article" date="2020" name="Stud. Mycol.">
        <title>101 Dothideomycetes genomes: a test case for predicting lifestyles and emergence of pathogens.</title>
        <authorList>
            <person name="Haridas S."/>
            <person name="Albert R."/>
            <person name="Binder M."/>
            <person name="Bloem J."/>
            <person name="Labutti K."/>
            <person name="Salamov A."/>
            <person name="Andreopoulos B."/>
            <person name="Baker S."/>
            <person name="Barry K."/>
            <person name="Bills G."/>
            <person name="Bluhm B."/>
            <person name="Cannon C."/>
            <person name="Castanera R."/>
            <person name="Culley D."/>
            <person name="Daum C."/>
            <person name="Ezra D."/>
            <person name="Gonzalez J."/>
            <person name="Henrissat B."/>
            <person name="Kuo A."/>
            <person name="Liang C."/>
            <person name="Lipzen A."/>
            <person name="Lutzoni F."/>
            <person name="Magnuson J."/>
            <person name="Mondo S."/>
            <person name="Nolan M."/>
            <person name="Ohm R."/>
            <person name="Pangilinan J."/>
            <person name="Park H.-J."/>
            <person name="Ramirez L."/>
            <person name="Alfaro M."/>
            <person name="Sun H."/>
            <person name="Tritt A."/>
            <person name="Yoshinaga Y."/>
            <person name="Zwiers L.-H."/>
            <person name="Turgeon B."/>
            <person name="Goodwin S."/>
            <person name="Spatafora J."/>
            <person name="Crous P."/>
            <person name="Grigoriev I."/>
        </authorList>
    </citation>
    <scope>NUCLEOTIDE SEQUENCE</scope>
    <source>
        <strain evidence="3">CBS 109.77</strain>
    </source>
</reference>
<name>A0A6A6XIE7_9PLEO</name>
<evidence type="ECO:0000256" key="1">
    <source>
        <dbReference type="SAM" id="MobiDB-lite"/>
    </source>
</evidence>
<sequence>MGNGRPSSGRLYDYSQISFDNVSDFEGNPLANSLATTPRDASEHLEHQRNDSFLRQSSSGTATNGDVLSKQGHTQRKQTSSSGNRVISMGWWWEVASAFLGIICTSLIVAILFSMDGKSIENWRLPIQPNSLVAVFSTIAKSALLYPLAECIGQLKWEYFDTTTAKPLSQLYAFDTASRGPWGAFKFTWSTRGRALLASMGAAITVLMLAFEPFTQQVIAFSARNVLLHNETANVLVTNTWFQTDKSDYEKVTYPLTTGISGSIVKPMPLEPASSFCPTSQCRFQDFTTLGVCSECTTELVNNDYFDSCNYNATFSGMGHISYSSLSQFQDAVRQGLESKKYQNGSIWDADVECRKWIIVRPGNPPGRIYFSTTLHMYWWGHYENGQPPNVRLESPLISQVVPNVTEDLNRWYQSWDGETKDIQPYTGSVRYLQIFRLSSVQTESPTEIKWFRGFNSTTELGLYSDPGEVGVINGTMSFCHVDFCAHTYKGASVENGRWSISSIEETTLNQTGVEEVPNNDSNAARDRKNITFSATGVADGFRIGEMAFVTLYETIETVFGNEQFEDGMHMAPFNHTINGNWTELTRRIASALSAVLSSPGNLDARNITGEAYGQKVFVQVHWPWLIGPLSMVILSVIFLVLTIVESSRKPYLFKTSIMAVLFHGLEGWDLSGSQAEIDGRKKTERGLLMQAKEMRVRLRQNEEGSLKLKKE</sequence>
<keyword evidence="4" id="KW-1185">Reference proteome</keyword>
<dbReference type="Proteomes" id="UP000799757">
    <property type="component" value="Unassembled WGS sequence"/>
</dbReference>
<feature type="compositionally biased region" description="Basic and acidic residues" evidence="1">
    <location>
        <begin position="40"/>
        <end position="52"/>
    </location>
</feature>
<keyword evidence="2" id="KW-0472">Membrane</keyword>